<keyword evidence="1 2" id="KW-0694">RNA-binding</keyword>
<dbReference type="OrthoDB" id="439808at2759"/>
<dbReference type="SUPFAM" id="SSF54928">
    <property type="entry name" value="RNA-binding domain, RBD"/>
    <property type="match status" value="1"/>
</dbReference>
<feature type="region of interest" description="Disordered" evidence="3">
    <location>
        <begin position="441"/>
        <end position="480"/>
    </location>
</feature>
<dbReference type="PROSITE" id="PS50102">
    <property type="entry name" value="RRM"/>
    <property type="match status" value="1"/>
</dbReference>
<dbReference type="InterPro" id="IPR035979">
    <property type="entry name" value="RBD_domain_sf"/>
</dbReference>
<dbReference type="EMBL" id="LCTV02000007">
    <property type="protein sequence ID" value="PRQ73960.1"/>
    <property type="molecule type" value="Genomic_DNA"/>
</dbReference>
<feature type="compositionally biased region" description="Basic residues" evidence="3">
    <location>
        <begin position="164"/>
        <end position="187"/>
    </location>
</feature>
<proteinExistence type="predicted"/>
<dbReference type="InterPro" id="IPR000504">
    <property type="entry name" value="RRM_dom"/>
</dbReference>
<protein>
    <submittedName>
        <fullName evidence="5">Cell wall surface anchor family protein</fullName>
    </submittedName>
</protein>
<dbReference type="GO" id="GO:0003729">
    <property type="term" value="F:mRNA binding"/>
    <property type="evidence" value="ECO:0007669"/>
    <property type="project" value="TreeGrafter"/>
</dbReference>
<evidence type="ECO:0000256" key="3">
    <source>
        <dbReference type="SAM" id="MobiDB-lite"/>
    </source>
</evidence>
<dbReference type="Pfam" id="PF00076">
    <property type="entry name" value="RRM_1"/>
    <property type="match status" value="1"/>
</dbReference>
<evidence type="ECO:0000256" key="2">
    <source>
        <dbReference type="PROSITE-ProRule" id="PRU00176"/>
    </source>
</evidence>
<dbReference type="AlphaFoldDB" id="A0A2T0A7I2"/>
<name>A0A2T0A7I2_RHOTO</name>
<sequence>MADVEVLADPAAMSTEERTDELLRLITVDDLLGVLLVLYCVQGDEIDGVSRAARQTPLEAAISLPTRHAACRRLIVECLLLRGARFDPVLHDPPRQTLPGFIELLQEWRNGGKEAAREAASLLAMDLEDAESYIAQHGLLPDDTGEHLDPIDTPPIPSTSARAPPKRSRSPGHGRGRGSRSRNRSPHRRADYERSQPSHEQDSRHQHCRPPPPQSGDVALSDAMPAYWTFIGNIPLSISERFIFEKLEEYGIRVADVFLSQASRKDRRFAYVAFHTSQEADSAVSLLHNFWTHGVSLLAKPFTDRETGSPLPRLSEWHPLRRYVGAARQAERPSHLRRIGLFLLHLAHGTTEQYIARFAQQSIPIEVVSHIVARQAGSNVLAFIDCHDEQACRKAILDLDGKILNGAAVRVGWQELSGVRAAAMDIRRDYEARQARLSEADSLNKRRRVEDDRPPALAPPSRRQSLNAKSKGKALATPIPRAEASIDWRQDLHATHNLRQQISPGQHADLQVTASTALPSNGAAVDGSSPHAATHSQLHYSSLSDDLSRLSSLELPSEDVEAVERMWTSFDGPASASADRSVELTAIFGFATQDDAVAALEANRTLPGFPNDQLMQRRYESFLRSQAGMDKEWYMAFLTQLVGFNRTNDLFVSALRNSSPIGLSATMNGHGANSAENGDALAS</sequence>
<evidence type="ECO:0000256" key="1">
    <source>
        <dbReference type="ARBA" id="ARBA00022884"/>
    </source>
</evidence>
<feature type="compositionally biased region" description="Basic and acidic residues" evidence="3">
    <location>
        <begin position="441"/>
        <end position="454"/>
    </location>
</feature>
<feature type="region of interest" description="Disordered" evidence="3">
    <location>
        <begin position="140"/>
        <end position="219"/>
    </location>
</feature>
<organism evidence="5 6">
    <name type="scientific">Rhodotorula toruloides</name>
    <name type="common">Yeast</name>
    <name type="synonym">Rhodosporidium toruloides</name>
    <dbReference type="NCBI Taxonomy" id="5286"/>
    <lineage>
        <taxon>Eukaryota</taxon>
        <taxon>Fungi</taxon>
        <taxon>Dikarya</taxon>
        <taxon>Basidiomycota</taxon>
        <taxon>Pucciniomycotina</taxon>
        <taxon>Microbotryomycetes</taxon>
        <taxon>Sporidiobolales</taxon>
        <taxon>Sporidiobolaceae</taxon>
        <taxon>Rhodotorula</taxon>
    </lineage>
</organism>
<accession>A0A2T0A7I2</accession>
<dbReference type="Proteomes" id="UP000239560">
    <property type="component" value="Unassembled WGS sequence"/>
</dbReference>
<gene>
    <name evidence="5" type="ORF">AAT19DRAFT_15527</name>
</gene>
<comment type="caution">
    <text evidence="5">The sequence shown here is derived from an EMBL/GenBank/DDBJ whole genome shotgun (WGS) entry which is preliminary data.</text>
</comment>
<feature type="compositionally biased region" description="Basic and acidic residues" evidence="3">
    <location>
        <begin position="188"/>
        <end position="205"/>
    </location>
</feature>
<evidence type="ECO:0000313" key="6">
    <source>
        <dbReference type="Proteomes" id="UP000239560"/>
    </source>
</evidence>
<evidence type="ECO:0000313" key="5">
    <source>
        <dbReference type="EMBL" id="PRQ73960.1"/>
    </source>
</evidence>
<feature type="domain" description="RRM" evidence="4">
    <location>
        <begin position="227"/>
        <end position="304"/>
    </location>
</feature>
<evidence type="ECO:0000259" key="4">
    <source>
        <dbReference type="PROSITE" id="PS50102"/>
    </source>
</evidence>
<dbReference type="PANTHER" id="PTHR48025:SF1">
    <property type="entry name" value="RRM DOMAIN-CONTAINING PROTEIN"/>
    <property type="match status" value="1"/>
</dbReference>
<dbReference type="PANTHER" id="PTHR48025">
    <property type="entry name" value="OS02G0815200 PROTEIN"/>
    <property type="match status" value="1"/>
</dbReference>
<dbReference type="SMART" id="SM00360">
    <property type="entry name" value="RRM"/>
    <property type="match status" value="2"/>
</dbReference>
<dbReference type="InterPro" id="IPR012677">
    <property type="entry name" value="Nucleotide-bd_a/b_plait_sf"/>
</dbReference>
<reference evidence="5 6" key="1">
    <citation type="journal article" date="2018" name="Elife">
        <title>Functional genomics of lipid metabolism in the oleaginous yeast Rhodosporidium toruloides.</title>
        <authorList>
            <person name="Coradetti S.T."/>
            <person name="Pinel D."/>
            <person name="Geiselman G."/>
            <person name="Ito M."/>
            <person name="Mondo S."/>
            <person name="Reilly M.C."/>
            <person name="Cheng Y.F."/>
            <person name="Bauer S."/>
            <person name="Grigoriev I."/>
            <person name="Gladden J.M."/>
            <person name="Simmons B.A."/>
            <person name="Brem R."/>
            <person name="Arkin A.P."/>
            <person name="Skerker J.M."/>
        </authorList>
    </citation>
    <scope>NUCLEOTIDE SEQUENCE [LARGE SCALE GENOMIC DNA]</scope>
    <source>
        <strain evidence="5 6">NBRC 0880</strain>
    </source>
</reference>
<dbReference type="InterPro" id="IPR050502">
    <property type="entry name" value="Euk_RNA-bind_prot"/>
</dbReference>
<dbReference type="Gene3D" id="3.30.70.330">
    <property type="match status" value="2"/>
</dbReference>
<feature type="region of interest" description="Disordered" evidence="3">
    <location>
        <begin position="519"/>
        <end position="539"/>
    </location>
</feature>
<dbReference type="CDD" id="cd00590">
    <property type="entry name" value="RRM_SF"/>
    <property type="match status" value="2"/>
</dbReference>
<dbReference type="GO" id="GO:0005634">
    <property type="term" value="C:nucleus"/>
    <property type="evidence" value="ECO:0007669"/>
    <property type="project" value="TreeGrafter"/>
</dbReference>